<proteinExistence type="predicted"/>
<dbReference type="Proteomes" id="UP000437017">
    <property type="component" value="Unassembled WGS sequence"/>
</dbReference>
<dbReference type="EMBL" id="SGJD01002408">
    <property type="protein sequence ID" value="KAB0395687.1"/>
    <property type="molecule type" value="Genomic_DNA"/>
</dbReference>
<evidence type="ECO:0000313" key="2">
    <source>
        <dbReference type="Proteomes" id="UP000437017"/>
    </source>
</evidence>
<name>A0A643C639_BALPH</name>
<comment type="caution">
    <text evidence="1">The sequence shown here is derived from an EMBL/GenBank/DDBJ whole genome shotgun (WGS) entry which is preliminary data.</text>
</comment>
<reference evidence="1 2" key="1">
    <citation type="journal article" date="2019" name="PLoS ONE">
        <title>Genomic analyses reveal an absence of contemporary introgressive admixture between fin whales and blue whales, despite known hybrids.</title>
        <authorList>
            <person name="Westbury M.V."/>
            <person name="Petersen B."/>
            <person name="Lorenzen E.D."/>
        </authorList>
    </citation>
    <scope>NUCLEOTIDE SEQUENCE [LARGE SCALE GENOMIC DNA]</scope>
    <source>
        <strain evidence="1">FinWhale-01</strain>
    </source>
</reference>
<accession>A0A643C639</accession>
<dbReference type="AlphaFoldDB" id="A0A643C639"/>
<keyword evidence="2" id="KW-1185">Reference proteome</keyword>
<organism evidence="1 2">
    <name type="scientific">Balaenoptera physalus</name>
    <name type="common">Fin whale</name>
    <name type="synonym">Balaena physalus</name>
    <dbReference type="NCBI Taxonomy" id="9770"/>
    <lineage>
        <taxon>Eukaryota</taxon>
        <taxon>Metazoa</taxon>
        <taxon>Chordata</taxon>
        <taxon>Craniata</taxon>
        <taxon>Vertebrata</taxon>
        <taxon>Euteleostomi</taxon>
        <taxon>Mammalia</taxon>
        <taxon>Eutheria</taxon>
        <taxon>Laurasiatheria</taxon>
        <taxon>Artiodactyla</taxon>
        <taxon>Whippomorpha</taxon>
        <taxon>Cetacea</taxon>
        <taxon>Mysticeti</taxon>
        <taxon>Balaenopteridae</taxon>
        <taxon>Balaenoptera</taxon>
    </lineage>
</organism>
<evidence type="ECO:0000313" key="1">
    <source>
        <dbReference type="EMBL" id="KAB0395687.1"/>
    </source>
</evidence>
<sequence length="73" mass="8323">MSTPAGRTGQKKELTRVWWRHSLQEEEWGKDNDNCLERKCGKGDTNPIIKYHYLSQLPPLQRTVGEGSGLPLS</sequence>
<gene>
    <name evidence="1" type="ORF">E2I00_000777</name>
</gene>
<protein>
    <submittedName>
        <fullName evidence="1">Uncharacterized protein</fullName>
    </submittedName>
</protein>